<dbReference type="RefSeq" id="WP_178935191.1">
    <property type="nucleotide sequence ID" value="NZ_JACBAZ010000031.1"/>
</dbReference>
<name>A0A851GRK8_9BACT</name>
<gene>
    <name evidence="2" type="ORF">HW115_19205</name>
</gene>
<keyword evidence="1" id="KW-0812">Transmembrane</keyword>
<keyword evidence="3" id="KW-1185">Reference proteome</keyword>
<accession>A0A851GRK8</accession>
<reference evidence="2 3" key="1">
    <citation type="submission" date="2020-07" db="EMBL/GenBank/DDBJ databases">
        <title>Roseicoccus Jingziensis gen. nov., sp. nov., isolated from coastal seawater.</title>
        <authorList>
            <person name="Feng X."/>
        </authorList>
    </citation>
    <scope>NUCLEOTIDE SEQUENCE [LARGE SCALE GENOMIC DNA]</scope>
    <source>
        <strain evidence="2 3">N1E253</strain>
    </source>
</reference>
<protein>
    <submittedName>
        <fullName evidence="2">Uncharacterized protein</fullName>
    </submittedName>
</protein>
<evidence type="ECO:0000256" key="1">
    <source>
        <dbReference type="SAM" id="Phobius"/>
    </source>
</evidence>
<feature type="transmembrane region" description="Helical" evidence="1">
    <location>
        <begin position="7"/>
        <end position="29"/>
    </location>
</feature>
<dbReference type="Proteomes" id="UP000557872">
    <property type="component" value="Unassembled WGS sequence"/>
</dbReference>
<feature type="transmembrane region" description="Helical" evidence="1">
    <location>
        <begin position="95"/>
        <end position="115"/>
    </location>
</feature>
<dbReference type="EMBL" id="JACBAZ010000031">
    <property type="protein sequence ID" value="NWK57755.1"/>
    <property type="molecule type" value="Genomic_DNA"/>
</dbReference>
<evidence type="ECO:0000313" key="2">
    <source>
        <dbReference type="EMBL" id="NWK57755.1"/>
    </source>
</evidence>
<evidence type="ECO:0000313" key="3">
    <source>
        <dbReference type="Proteomes" id="UP000557872"/>
    </source>
</evidence>
<proteinExistence type="predicted"/>
<organism evidence="2 3">
    <name type="scientific">Oceaniferula marina</name>
    <dbReference type="NCBI Taxonomy" id="2748318"/>
    <lineage>
        <taxon>Bacteria</taxon>
        <taxon>Pseudomonadati</taxon>
        <taxon>Verrucomicrobiota</taxon>
        <taxon>Verrucomicrobiia</taxon>
        <taxon>Verrucomicrobiales</taxon>
        <taxon>Verrucomicrobiaceae</taxon>
        <taxon>Oceaniferula</taxon>
    </lineage>
</organism>
<dbReference type="AlphaFoldDB" id="A0A851GRK8"/>
<comment type="caution">
    <text evidence="2">The sequence shown here is derived from an EMBL/GenBank/DDBJ whole genome shotgun (WGS) entry which is preliminary data.</text>
</comment>
<keyword evidence="1" id="KW-0472">Membrane</keyword>
<sequence>MNQYRKPINVVLTIWAISILLSLVLPFFAEESEVLQDAKNLKIQVESLKIDLDRKKSSSDVSEDEYSKINGELSVLDKKATTIIQSEQLESEWNWYSDLVVPLSSLVVAVFGLYYNNKPNKSLHPTASS</sequence>
<keyword evidence="1" id="KW-1133">Transmembrane helix</keyword>